<keyword evidence="12" id="KW-0812">Transmembrane</keyword>
<dbReference type="GO" id="GO:0004497">
    <property type="term" value="F:monooxygenase activity"/>
    <property type="evidence" value="ECO:0007669"/>
    <property type="project" value="UniProtKB-KW"/>
</dbReference>
<evidence type="ECO:0000256" key="9">
    <source>
        <dbReference type="ARBA" id="ARBA00023136"/>
    </source>
</evidence>
<proteinExistence type="inferred from homology"/>
<evidence type="ECO:0000313" key="14">
    <source>
        <dbReference type="Proteomes" id="UP001188597"/>
    </source>
</evidence>
<dbReference type="GO" id="GO:0016705">
    <property type="term" value="F:oxidoreductase activity, acting on paired donors, with incorporation or reduction of molecular oxygen"/>
    <property type="evidence" value="ECO:0007669"/>
    <property type="project" value="InterPro"/>
</dbReference>
<evidence type="ECO:0000256" key="5">
    <source>
        <dbReference type="ARBA" id="ARBA00022723"/>
    </source>
</evidence>
<dbReference type="PRINTS" id="PR00463">
    <property type="entry name" value="EP450I"/>
</dbReference>
<keyword evidence="14" id="KW-1185">Reference proteome</keyword>
<feature type="binding site" description="axial binding residue" evidence="10">
    <location>
        <position position="450"/>
    </location>
    <ligand>
        <name>heme</name>
        <dbReference type="ChEBI" id="CHEBI:30413"/>
    </ligand>
    <ligandPart>
        <name>Fe</name>
        <dbReference type="ChEBI" id="CHEBI:18248"/>
    </ligandPart>
</feature>
<evidence type="ECO:0008006" key="15">
    <source>
        <dbReference type="Google" id="ProtNLM"/>
    </source>
</evidence>
<dbReference type="GO" id="GO:0016020">
    <property type="term" value="C:membrane"/>
    <property type="evidence" value="ECO:0007669"/>
    <property type="project" value="UniProtKB-SubCell"/>
</dbReference>
<feature type="transmembrane region" description="Helical" evidence="12">
    <location>
        <begin position="12"/>
        <end position="31"/>
    </location>
</feature>
<evidence type="ECO:0000256" key="4">
    <source>
        <dbReference type="ARBA" id="ARBA00022617"/>
    </source>
</evidence>
<dbReference type="AlphaFoldDB" id="A0AA89B5Y6"/>
<dbReference type="GO" id="GO:0005506">
    <property type="term" value="F:iron ion binding"/>
    <property type="evidence" value="ECO:0007669"/>
    <property type="project" value="InterPro"/>
</dbReference>
<evidence type="ECO:0000256" key="2">
    <source>
        <dbReference type="ARBA" id="ARBA00004370"/>
    </source>
</evidence>
<dbReference type="InterPro" id="IPR002401">
    <property type="entry name" value="Cyt_P450_E_grp-I"/>
</dbReference>
<dbReference type="Gene3D" id="1.10.630.10">
    <property type="entry name" value="Cytochrome P450"/>
    <property type="match status" value="1"/>
</dbReference>
<comment type="subcellular location">
    <subcellularLocation>
        <location evidence="2">Membrane</location>
    </subcellularLocation>
</comment>
<dbReference type="Proteomes" id="UP001188597">
    <property type="component" value="Unassembled WGS sequence"/>
</dbReference>
<comment type="similarity">
    <text evidence="3 11">Belongs to the cytochrome P450 family.</text>
</comment>
<gene>
    <name evidence="13" type="ORF">RJ639_046196</name>
</gene>
<dbReference type="CDD" id="cd11072">
    <property type="entry name" value="CYP71-like"/>
    <property type="match status" value="1"/>
</dbReference>
<feature type="non-terminal residue" evidence="13">
    <location>
        <position position="510"/>
    </location>
</feature>
<keyword evidence="9 12" id="KW-0472">Membrane</keyword>
<keyword evidence="5 10" id="KW-0479">Metal-binding</keyword>
<protein>
    <recommendedName>
        <fullName evidence="15">Cytochrome P450</fullName>
    </recommendedName>
</protein>
<evidence type="ECO:0000256" key="6">
    <source>
        <dbReference type="ARBA" id="ARBA00023002"/>
    </source>
</evidence>
<reference evidence="13" key="1">
    <citation type="submission" date="2022-12" db="EMBL/GenBank/DDBJ databases">
        <title>Draft genome assemblies for two species of Escallonia (Escalloniales).</title>
        <authorList>
            <person name="Chanderbali A."/>
            <person name="Dervinis C."/>
            <person name="Anghel I."/>
            <person name="Soltis D."/>
            <person name="Soltis P."/>
            <person name="Zapata F."/>
        </authorList>
    </citation>
    <scope>NUCLEOTIDE SEQUENCE</scope>
    <source>
        <strain evidence="13">UCBG64.0493</strain>
        <tissue evidence="13">Leaf</tissue>
    </source>
</reference>
<evidence type="ECO:0000256" key="11">
    <source>
        <dbReference type="RuleBase" id="RU000461"/>
    </source>
</evidence>
<comment type="caution">
    <text evidence="13">The sequence shown here is derived from an EMBL/GenBank/DDBJ whole genome shotgun (WGS) entry which is preliminary data.</text>
</comment>
<keyword evidence="7 10" id="KW-0408">Iron</keyword>
<comment type="cofactor">
    <cofactor evidence="1 10">
        <name>heme</name>
        <dbReference type="ChEBI" id="CHEBI:30413"/>
    </cofactor>
</comment>
<evidence type="ECO:0000256" key="7">
    <source>
        <dbReference type="ARBA" id="ARBA00023004"/>
    </source>
</evidence>
<dbReference type="Pfam" id="PF00067">
    <property type="entry name" value="p450"/>
    <property type="match status" value="1"/>
</dbReference>
<dbReference type="PANTHER" id="PTHR47943">
    <property type="entry name" value="CYTOCHROME P450 93A3-LIKE"/>
    <property type="match status" value="1"/>
</dbReference>
<organism evidence="13 14">
    <name type="scientific">Escallonia herrerae</name>
    <dbReference type="NCBI Taxonomy" id="1293975"/>
    <lineage>
        <taxon>Eukaryota</taxon>
        <taxon>Viridiplantae</taxon>
        <taxon>Streptophyta</taxon>
        <taxon>Embryophyta</taxon>
        <taxon>Tracheophyta</taxon>
        <taxon>Spermatophyta</taxon>
        <taxon>Magnoliopsida</taxon>
        <taxon>eudicotyledons</taxon>
        <taxon>Gunneridae</taxon>
        <taxon>Pentapetalae</taxon>
        <taxon>asterids</taxon>
        <taxon>campanulids</taxon>
        <taxon>Escalloniales</taxon>
        <taxon>Escalloniaceae</taxon>
        <taxon>Escallonia</taxon>
    </lineage>
</organism>
<dbReference type="GO" id="GO:0020037">
    <property type="term" value="F:heme binding"/>
    <property type="evidence" value="ECO:0007669"/>
    <property type="project" value="InterPro"/>
</dbReference>
<keyword evidence="6 11" id="KW-0560">Oxidoreductase</keyword>
<sequence length="510" mass="57882">PETLSRNMASMGWNWTALALVVFAYALQSWFKKKKKKSNGRLPPSPKSLPILGHLHMLGKNPHQDLHKLAEKHGPVMYMRFGFVPNIIVSSPQAAEQFLKIHDLVYASRPPHEAAKYISYDQRNLSFSPYGTYWRDMRKLCTLELLSNLKINSFQAMRREELGLLVEVIENAAKERVAVDLSARVASMSADMSCRMVLGKKYMDKDIDEKGFKAVIKEGMQLAATPNLGDYFPYLGALDLQGLTRRMKAIAKIFDGFFEKSIDEHTDPSRDRSEQAKDFVDTMLVIMESGKAEFEFDRSHIKATLLDMLAASMDTSATAIDWVLSELLKHPYVLKKVQEEIEQVVGMERMVEESDLDGLKYLDMVIKEAFRLHPVAPLLLPHESMEDCTINGYHIPKNSRVIVNVWAIGRDPEAWADAENFVPERFVGSNIDLRGRDFQLLPFGSGRRGCPGMQLGLAVVRLVVAQLVHCFDWELPNNMLPEELDMTEDFGLVVTRANHLMAIPTCRLHK</sequence>
<dbReference type="PANTHER" id="PTHR47943:SF2">
    <property type="entry name" value="CYTOCHROME P450"/>
    <property type="match status" value="1"/>
</dbReference>
<keyword evidence="12" id="KW-1133">Transmembrane helix</keyword>
<evidence type="ECO:0000256" key="1">
    <source>
        <dbReference type="ARBA" id="ARBA00001971"/>
    </source>
</evidence>
<dbReference type="InterPro" id="IPR017972">
    <property type="entry name" value="Cyt_P450_CS"/>
</dbReference>
<dbReference type="FunFam" id="1.10.630.10:FF:000011">
    <property type="entry name" value="Cytochrome P450 83B1"/>
    <property type="match status" value="1"/>
</dbReference>
<name>A0AA89B5Y6_9ASTE</name>
<evidence type="ECO:0000256" key="10">
    <source>
        <dbReference type="PIRSR" id="PIRSR602401-1"/>
    </source>
</evidence>
<dbReference type="EMBL" id="JAVXUP010000703">
    <property type="protein sequence ID" value="KAK3022591.1"/>
    <property type="molecule type" value="Genomic_DNA"/>
</dbReference>
<dbReference type="PRINTS" id="PR00385">
    <property type="entry name" value="P450"/>
</dbReference>
<accession>A0AA89B5Y6</accession>
<evidence type="ECO:0000313" key="13">
    <source>
        <dbReference type="EMBL" id="KAK3022591.1"/>
    </source>
</evidence>
<evidence type="ECO:0000256" key="12">
    <source>
        <dbReference type="SAM" id="Phobius"/>
    </source>
</evidence>
<dbReference type="InterPro" id="IPR036396">
    <property type="entry name" value="Cyt_P450_sf"/>
</dbReference>
<dbReference type="InterPro" id="IPR001128">
    <property type="entry name" value="Cyt_P450"/>
</dbReference>
<evidence type="ECO:0000256" key="8">
    <source>
        <dbReference type="ARBA" id="ARBA00023033"/>
    </source>
</evidence>
<keyword evidence="8 11" id="KW-0503">Monooxygenase</keyword>
<dbReference type="PROSITE" id="PS00086">
    <property type="entry name" value="CYTOCHROME_P450"/>
    <property type="match status" value="1"/>
</dbReference>
<keyword evidence="4 10" id="KW-0349">Heme</keyword>
<dbReference type="SUPFAM" id="SSF48264">
    <property type="entry name" value="Cytochrome P450"/>
    <property type="match status" value="1"/>
</dbReference>
<evidence type="ECO:0000256" key="3">
    <source>
        <dbReference type="ARBA" id="ARBA00010617"/>
    </source>
</evidence>